<dbReference type="OrthoDB" id="270318at2759"/>
<proteinExistence type="predicted"/>
<evidence type="ECO:0000313" key="1">
    <source>
        <dbReference type="EMBL" id="EXX51607.1"/>
    </source>
</evidence>
<keyword evidence="2" id="KW-1185">Reference proteome</keyword>
<dbReference type="EMBL" id="JEMT01029645">
    <property type="protein sequence ID" value="EXX51607.1"/>
    <property type="molecule type" value="Genomic_DNA"/>
</dbReference>
<reference evidence="1 2" key="1">
    <citation type="submission" date="2014-02" db="EMBL/GenBank/DDBJ databases">
        <title>Single nucleus genome sequencing reveals high similarity among nuclei of an endomycorrhizal fungus.</title>
        <authorList>
            <person name="Lin K."/>
            <person name="Geurts R."/>
            <person name="Zhang Z."/>
            <person name="Limpens E."/>
            <person name="Saunders D.G."/>
            <person name="Mu D."/>
            <person name="Pang E."/>
            <person name="Cao H."/>
            <person name="Cha H."/>
            <person name="Lin T."/>
            <person name="Zhou Q."/>
            <person name="Shang Y."/>
            <person name="Li Y."/>
            <person name="Ivanov S."/>
            <person name="Sharma T."/>
            <person name="Velzen R.V."/>
            <person name="Ruijter N.D."/>
            <person name="Aanen D.K."/>
            <person name="Win J."/>
            <person name="Kamoun S."/>
            <person name="Bisseling T."/>
            <person name="Huang S."/>
        </authorList>
    </citation>
    <scope>NUCLEOTIDE SEQUENCE [LARGE SCALE GENOMIC DNA]</scope>
    <source>
        <strain evidence="2">DAOM197198w</strain>
    </source>
</reference>
<sequence length="58" mass="7008">MESLYGELKVEIFRYVFTPMSLVLLNRNWYSMSQDPHARAEWIIYKYGEHMLSFTLSD</sequence>
<protein>
    <submittedName>
        <fullName evidence="1">Uncharacterized protein</fullName>
    </submittedName>
</protein>
<gene>
    <name evidence="1" type="ORF">RirG_260530</name>
</gene>
<dbReference type="AlphaFoldDB" id="A0A015I3S1"/>
<evidence type="ECO:0000313" key="2">
    <source>
        <dbReference type="Proteomes" id="UP000022910"/>
    </source>
</evidence>
<organism evidence="1 2">
    <name type="scientific">Rhizophagus irregularis (strain DAOM 197198w)</name>
    <name type="common">Glomus intraradices</name>
    <dbReference type="NCBI Taxonomy" id="1432141"/>
    <lineage>
        <taxon>Eukaryota</taxon>
        <taxon>Fungi</taxon>
        <taxon>Fungi incertae sedis</taxon>
        <taxon>Mucoromycota</taxon>
        <taxon>Glomeromycotina</taxon>
        <taxon>Glomeromycetes</taxon>
        <taxon>Glomerales</taxon>
        <taxon>Glomeraceae</taxon>
        <taxon>Rhizophagus</taxon>
    </lineage>
</organism>
<dbReference type="HOGENOM" id="CLU_2980324_0_0_1"/>
<accession>A0A015I3S1</accession>
<comment type="caution">
    <text evidence="1">The sequence shown here is derived from an EMBL/GenBank/DDBJ whole genome shotgun (WGS) entry which is preliminary data.</text>
</comment>
<name>A0A015I3S1_RHIIW</name>
<dbReference type="STRING" id="1432141.A0A015I3S1"/>
<dbReference type="Proteomes" id="UP000022910">
    <property type="component" value="Unassembled WGS sequence"/>
</dbReference>